<dbReference type="PANTHER" id="PTHR30529:SF3">
    <property type="entry name" value="CYTOCHROME B561 HOMOLOG 1"/>
    <property type="match status" value="1"/>
</dbReference>
<dbReference type="GO" id="GO:0020037">
    <property type="term" value="F:heme binding"/>
    <property type="evidence" value="ECO:0007669"/>
    <property type="project" value="TreeGrafter"/>
</dbReference>
<feature type="transmembrane region" description="Helical" evidence="13">
    <location>
        <begin position="108"/>
        <end position="129"/>
    </location>
</feature>
<keyword evidence="7" id="KW-0479">Metal-binding</keyword>
<evidence type="ECO:0000256" key="6">
    <source>
        <dbReference type="ARBA" id="ARBA00022692"/>
    </source>
</evidence>
<dbReference type="Pfam" id="PF01292">
    <property type="entry name" value="Ni_hydr_CYTB"/>
    <property type="match status" value="1"/>
</dbReference>
<keyword evidence="8" id="KW-0249">Electron transport</keyword>
<feature type="transmembrane region" description="Helical" evidence="13">
    <location>
        <begin position="70"/>
        <end position="87"/>
    </location>
</feature>
<dbReference type="InterPro" id="IPR011577">
    <property type="entry name" value="Cyt_b561_bac/Ni-Hgenase"/>
</dbReference>
<feature type="transmembrane region" description="Helical" evidence="13">
    <location>
        <begin position="168"/>
        <end position="188"/>
    </location>
</feature>
<keyword evidence="11 13" id="KW-0472">Membrane</keyword>
<evidence type="ECO:0000259" key="14">
    <source>
        <dbReference type="Pfam" id="PF01292"/>
    </source>
</evidence>
<evidence type="ECO:0000256" key="7">
    <source>
        <dbReference type="ARBA" id="ARBA00022723"/>
    </source>
</evidence>
<evidence type="ECO:0000313" key="16">
    <source>
        <dbReference type="Proteomes" id="UP000199570"/>
    </source>
</evidence>
<dbReference type="EMBL" id="FNKJ01000003">
    <property type="protein sequence ID" value="SDR14729.1"/>
    <property type="molecule type" value="Genomic_DNA"/>
</dbReference>
<evidence type="ECO:0000256" key="5">
    <source>
        <dbReference type="ARBA" id="ARBA00022617"/>
    </source>
</evidence>
<reference evidence="16" key="1">
    <citation type="submission" date="2016-10" db="EMBL/GenBank/DDBJ databases">
        <authorList>
            <person name="Varghese N."/>
            <person name="Submissions S."/>
        </authorList>
    </citation>
    <scope>NUCLEOTIDE SEQUENCE [LARGE SCALE GENOMIC DNA]</scope>
    <source>
        <strain evidence="16">BS3775</strain>
    </source>
</reference>
<dbReference type="PANTHER" id="PTHR30529">
    <property type="entry name" value="CYTOCHROME B561"/>
    <property type="match status" value="1"/>
</dbReference>
<keyword evidence="5" id="KW-0349">Heme</keyword>
<keyword evidence="10" id="KW-0408">Iron</keyword>
<dbReference type="GO" id="GO:0009055">
    <property type="term" value="F:electron transfer activity"/>
    <property type="evidence" value="ECO:0007669"/>
    <property type="project" value="InterPro"/>
</dbReference>
<dbReference type="AlphaFoldDB" id="A0A1H1GNI7"/>
<accession>A0A1H1GNI7</accession>
<protein>
    <submittedName>
        <fullName evidence="15">Cytochrome b561</fullName>
    </submittedName>
</protein>
<evidence type="ECO:0000256" key="13">
    <source>
        <dbReference type="SAM" id="Phobius"/>
    </source>
</evidence>
<organism evidence="15 16">
    <name type="scientific">Pseudomonas moorei</name>
    <dbReference type="NCBI Taxonomy" id="395599"/>
    <lineage>
        <taxon>Bacteria</taxon>
        <taxon>Pseudomonadati</taxon>
        <taxon>Pseudomonadota</taxon>
        <taxon>Gammaproteobacteria</taxon>
        <taxon>Pseudomonadales</taxon>
        <taxon>Pseudomonadaceae</taxon>
        <taxon>Pseudomonas</taxon>
    </lineage>
</organism>
<evidence type="ECO:0000256" key="11">
    <source>
        <dbReference type="ARBA" id="ARBA00023136"/>
    </source>
</evidence>
<evidence type="ECO:0000313" key="15">
    <source>
        <dbReference type="EMBL" id="SDR14729.1"/>
    </source>
</evidence>
<dbReference type="InterPro" id="IPR052168">
    <property type="entry name" value="Cytochrome_b561_oxidase"/>
</dbReference>
<comment type="subcellular location">
    <subcellularLocation>
        <location evidence="2">Cell membrane</location>
        <topology evidence="2">Multi-pass membrane protein</topology>
    </subcellularLocation>
</comment>
<dbReference type="Proteomes" id="UP000199570">
    <property type="component" value="Unassembled WGS sequence"/>
</dbReference>
<proteinExistence type="inferred from homology"/>
<evidence type="ECO:0000256" key="12">
    <source>
        <dbReference type="ARBA" id="ARBA00037975"/>
    </source>
</evidence>
<feature type="domain" description="Cytochrome b561 bacterial/Ni-hydrogenase" evidence="14">
    <location>
        <begin position="27"/>
        <end position="197"/>
    </location>
</feature>
<keyword evidence="3" id="KW-0813">Transport</keyword>
<evidence type="ECO:0000256" key="9">
    <source>
        <dbReference type="ARBA" id="ARBA00022989"/>
    </source>
</evidence>
<dbReference type="GO" id="GO:0022904">
    <property type="term" value="P:respiratory electron transport chain"/>
    <property type="evidence" value="ECO:0007669"/>
    <property type="project" value="InterPro"/>
</dbReference>
<dbReference type="GO" id="GO:0046872">
    <property type="term" value="F:metal ion binding"/>
    <property type="evidence" value="ECO:0007669"/>
    <property type="project" value="UniProtKB-KW"/>
</dbReference>
<name>A0A1H1GNI7_9PSED</name>
<feature type="transmembrane region" description="Helical" evidence="13">
    <location>
        <begin position="28"/>
        <end position="50"/>
    </location>
</feature>
<evidence type="ECO:0000256" key="10">
    <source>
        <dbReference type="ARBA" id="ARBA00023004"/>
    </source>
</evidence>
<keyword evidence="9 13" id="KW-1133">Transmembrane helix</keyword>
<comment type="cofactor">
    <cofactor evidence="1">
        <name>heme b</name>
        <dbReference type="ChEBI" id="CHEBI:60344"/>
    </cofactor>
</comment>
<dbReference type="InterPro" id="IPR016174">
    <property type="entry name" value="Di-haem_cyt_TM"/>
</dbReference>
<keyword evidence="4" id="KW-1003">Cell membrane</keyword>
<gene>
    <name evidence="15" type="ORF">SAMN04490195_3427</name>
</gene>
<evidence type="ECO:0000256" key="1">
    <source>
        <dbReference type="ARBA" id="ARBA00001970"/>
    </source>
</evidence>
<evidence type="ECO:0000256" key="8">
    <source>
        <dbReference type="ARBA" id="ARBA00022982"/>
    </source>
</evidence>
<keyword evidence="16" id="KW-1185">Reference proteome</keyword>
<comment type="similarity">
    <text evidence="12">Belongs to the cytochrome b561 family.</text>
</comment>
<dbReference type="GO" id="GO:0005886">
    <property type="term" value="C:plasma membrane"/>
    <property type="evidence" value="ECO:0007669"/>
    <property type="project" value="UniProtKB-SubCell"/>
</dbReference>
<sequence>MHTANQERWLDQTCEEHRMPWKNSESRYSTVSIALHWLMLVLLALVYASIEFRGIFPKGSGGRTLIVELHYMLGLTVFVLVWLRLFARSLGPAPQIFPASPRWQTVMARLMHWALYIFMIAMPMLGWLVTSAKGNQVMFYGIDLPMLVGEDKALAKQIQGWHELGATIGYWLIGLHAVAGLYHHYVVGDNTLLRMMPKRVSGDS</sequence>
<evidence type="ECO:0000256" key="3">
    <source>
        <dbReference type="ARBA" id="ARBA00022448"/>
    </source>
</evidence>
<dbReference type="SUPFAM" id="SSF81342">
    <property type="entry name" value="Transmembrane di-heme cytochromes"/>
    <property type="match status" value="1"/>
</dbReference>
<evidence type="ECO:0000256" key="4">
    <source>
        <dbReference type="ARBA" id="ARBA00022475"/>
    </source>
</evidence>
<evidence type="ECO:0000256" key="2">
    <source>
        <dbReference type="ARBA" id="ARBA00004651"/>
    </source>
</evidence>
<keyword evidence="6 13" id="KW-0812">Transmembrane</keyword>